<evidence type="ECO:0000256" key="7">
    <source>
        <dbReference type="ARBA" id="ARBA00047942"/>
    </source>
</evidence>
<dbReference type="GO" id="GO:0009007">
    <property type="term" value="F:site-specific DNA-methyltransferase (adenine-specific) activity"/>
    <property type="evidence" value="ECO:0007669"/>
    <property type="project" value="UniProtKB-EC"/>
</dbReference>
<dbReference type="InterPro" id="IPR038333">
    <property type="entry name" value="T1MK-like_N_sf"/>
</dbReference>
<comment type="similarity">
    <text evidence="1">Belongs to the N(4)/N(6)-methyltransferase family.</text>
</comment>
<dbReference type="GO" id="GO:0032259">
    <property type="term" value="P:methylation"/>
    <property type="evidence" value="ECO:0007669"/>
    <property type="project" value="UniProtKB-KW"/>
</dbReference>
<evidence type="ECO:0000313" key="10">
    <source>
        <dbReference type="EMBL" id="KXW57453.1"/>
    </source>
</evidence>
<dbReference type="PRINTS" id="PR00507">
    <property type="entry name" value="N12N6MTFRASE"/>
</dbReference>
<dbReference type="Gene3D" id="1.20.1260.30">
    <property type="match status" value="1"/>
</dbReference>
<dbReference type="SUPFAM" id="SSF53335">
    <property type="entry name" value="S-adenosyl-L-methionine-dependent methyltransferases"/>
    <property type="match status" value="1"/>
</dbReference>
<protein>
    <recommendedName>
        <fullName evidence="2">site-specific DNA-methyltransferase (adenine-specific)</fullName>
        <ecNumber evidence="2">2.1.1.72</ecNumber>
    </recommendedName>
</protein>
<dbReference type="PROSITE" id="PS00092">
    <property type="entry name" value="N6_MTASE"/>
    <property type="match status" value="1"/>
</dbReference>
<feature type="domain" description="DNA methylase adenine-specific" evidence="8">
    <location>
        <begin position="153"/>
        <end position="472"/>
    </location>
</feature>
<dbReference type="InterPro" id="IPR022749">
    <property type="entry name" value="D12N6_MeTrfase_N"/>
</dbReference>
<comment type="caution">
    <text evidence="10">The sequence shown here is derived from an EMBL/GenBank/DDBJ whole genome shotgun (WGS) entry which is preliminary data.</text>
</comment>
<feature type="domain" description="N6 adenine-specific DNA methyltransferase N-terminal" evidence="9">
    <location>
        <begin position="6"/>
        <end position="138"/>
    </location>
</feature>
<evidence type="ECO:0000259" key="8">
    <source>
        <dbReference type="Pfam" id="PF02384"/>
    </source>
</evidence>
<accession>A0A149VW40</accession>
<proteinExistence type="inferred from homology"/>
<keyword evidence="5" id="KW-0949">S-adenosyl-L-methionine</keyword>
<evidence type="ECO:0000256" key="5">
    <source>
        <dbReference type="ARBA" id="ARBA00022691"/>
    </source>
</evidence>
<evidence type="ECO:0000259" key="9">
    <source>
        <dbReference type="Pfam" id="PF12161"/>
    </source>
</evidence>
<dbReference type="GO" id="GO:0003677">
    <property type="term" value="F:DNA binding"/>
    <property type="evidence" value="ECO:0007669"/>
    <property type="project" value="InterPro"/>
</dbReference>
<evidence type="ECO:0000256" key="6">
    <source>
        <dbReference type="ARBA" id="ARBA00022747"/>
    </source>
</evidence>
<evidence type="ECO:0000256" key="1">
    <source>
        <dbReference type="ARBA" id="ARBA00006594"/>
    </source>
</evidence>
<reference evidence="10 11" key="1">
    <citation type="submission" date="2016-01" db="EMBL/GenBank/DDBJ databases">
        <title>Genome sequence of the acidophilic iron oxidising Ferrovum strain Z-31.</title>
        <authorList>
            <person name="Poehlein A."/>
            <person name="Ullrich S.R."/>
            <person name="Schloemann M."/>
            <person name="Muehling M."/>
            <person name="Daniel R."/>
        </authorList>
    </citation>
    <scope>NUCLEOTIDE SEQUENCE [LARGE SCALE GENOMIC DNA]</scope>
    <source>
        <strain evidence="10 11">Z-31</strain>
    </source>
</reference>
<name>A0A149VW40_9PROT</name>
<dbReference type="AlphaFoldDB" id="A0A149VW40"/>
<evidence type="ECO:0000313" key="11">
    <source>
        <dbReference type="Proteomes" id="UP000075653"/>
    </source>
</evidence>
<dbReference type="EC" id="2.1.1.72" evidence="2"/>
<evidence type="ECO:0000256" key="4">
    <source>
        <dbReference type="ARBA" id="ARBA00022679"/>
    </source>
</evidence>
<dbReference type="STRING" id="1789004.FEMY_20160"/>
<dbReference type="InterPro" id="IPR029063">
    <property type="entry name" value="SAM-dependent_MTases_sf"/>
</dbReference>
<dbReference type="GO" id="GO:0008170">
    <property type="term" value="F:N-methyltransferase activity"/>
    <property type="evidence" value="ECO:0007669"/>
    <property type="project" value="InterPro"/>
</dbReference>
<dbReference type="Pfam" id="PF02384">
    <property type="entry name" value="N6_Mtase"/>
    <property type="match status" value="1"/>
</dbReference>
<comment type="catalytic activity">
    <reaction evidence="7">
        <text>a 2'-deoxyadenosine in DNA + S-adenosyl-L-methionine = an N(6)-methyl-2'-deoxyadenosine in DNA + S-adenosyl-L-homocysteine + H(+)</text>
        <dbReference type="Rhea" id="RHEA:15197"/>
        <dbReference type="Rhea" id="RHEA-COMP:12418"/>
        <dbReference type="Rhea" id="RHEA-COMP:12419"/>
        <dbReference type="ChEBI" id="CHEBI:15378"/>
        <dbReference type="ChEBI" id="CHEBI:57856"/>
        <dbReference type="ChEBI" id="CHEBI:59789"/>
        <dbReference type="ChEBI" id="CHEBI:90615"/>
        <dbReference type="ChEBI" id="CHEBI:90616"/>
        <dbReference type="EC" id="2.1.1.72"/>
    </reaction>
</comment>
<organism evidence="10 11">
    <name type="scientific">Ferrovum myxofaciens</name>
    <dbReference type="NCBI Taxonomy" id="416213"/>
    <lineage>
        <taxon>Bacteria</taxon>
        <taxon>Pseudomonadati</taxon>
        <taxon>Pseudomonadota</taxon>
        <taxon>Betaproteobacteria</taxon>
        <taxon>Ferrovales</taxon>
        <taxon>Ferrovaceae</taxon>
        <taxon>Ferrovum</taxon>
    </lineage>
</organism>
<dbReference type="InterPro" id="IPR051537">
    <property type="entry name" value="DNA_Adenine_Mtase"/>
</dbReference>
<evidence type="ECO:0000256" key="3">
    <source>
        <dbReference type="ARBA" id="ARBA00022603"/>
    </source>
</evidence>
<evidence type="ECO:0000256" key="2">
    <source>
        <dbReference type="ARBA" id="ARBA00011900"/>
    </source>
</evidence>
<dbReference type="Pfam" id="PF12161">
    <property type="entry name" value="HsdM_N"/>
    <property type="match status" value="1"/>
</dbReference>
<dbReference type="PATRIC" id="fig|1789004.3.peg.2080"/>
<dbReference type="InterPro" id="IPR002052">
    <property type="entry name" value="DNA_methylase_N6_adenine_CS"/>
</dbReference>
<keyword evidence="4 10" id="KW-0808">Transferase</keyword>
<dbReference type="InterPro" id="IPR003356">
    <property type="entry name" value="DNA_methylase_A-5"/>
</dbReference>
<dbReference type="PANTHER" id="PTHR42933:SF3">
    <property type="entry name" value="TYPE I RESTRICTION ENZYME MJAVIII METHYLASE SUBUNIT"/>
    <property type="match status" value="1"/>
</dbReference>
<keyword evidence="3 10" id="KW-0489">Methyltransferase</keyword>
<sequence length="620" mass="69454">MNQQALSSLIWSVADLLRGDFKPHEYGHVILPFTVLRRLDCVLAPTKAKALVQHQEKKGLGIAYEPFVQRAAGQTFFNVSDMDLPKILGDQDHLRDNLLSYIQGFSDDVRDIFSCFDFPVTLDRLHKANLLYLVTEKFTKNLDLHPESVDNYQMGLVFEELLRKFSEMSNETAGEHYTPREVIRLMVELLFIEDDEALSKPGIVRTIYDPTAGTGGMLSVAEEHLHILNQDARLSVFGQELNDESYAICKADMLIKGQDAGNIIAGNTLSDDGHPGKRFDYMLSNPPFGVEWKKVEKEVRAEHEGRGMSGRFGPGLPRVSDGSLLFLMHLLSKMRPAKEGGSRIGIVLNGSPLFTGGAGSGESEIRRHLLENDLVEAIVGLPTDMFFNTGISTYVWIITNRKAEDRQGKVQLIDASGMFQKMRKSLGSKRKELGDQHIKDITRLLGGFLEARQAIVIDKDGKEIARTVLFDDVPIPQAPEGGRVKHIPVAKILHNEEFGYRTITVERPLRDDKGNAVLSTKGKNKGKVQADSALRDTENVPLSENVETYFNREVQPHVSDAWIDTDKCDKKDGRPGIVGYEIPFNRHFYVFEPPRELAEIDAELKLVTDRIKAMIEGLSA</sequence>
<keyword evidence="11" id="KW-1185">Reference proteome</keyword>
<dbReference type="RefSeq" id="WP_062188412.1">
    <property type="nucleotide sequence ID" value="NZ_LRRD01000058.1"/>
</dbReference>
<dbReference type="Proteomes" id="UP000075653">
    <property type="component" value="Unassembled WGS sequence"/>
</dbReference>
<keyword evidence="6" id="KW-0680">Restriction system</keyword>
<dbReference type="Gene3D" id="3.40.50.150">
    <property type="entry name" value="Vaccinia Virus protein VP39"/>
    <property type="match status" value="1"/>
</dbReference>
<dbReference type="GO" id="GO:0009307">
    <property type="term" value="P:DNA restriction-modification system"/>
    <property type="evidence" value="ECO:0007669"/>
    <property type="project" value="UniProtKB-KW"/>
</dbReference>
<dbReference type="EMBL" id="LRRD01000058">
    <property type="protein sequence ID" value="KXW57453.1"/>
    <property type="molecule type" value="Genomic_DNA"/>
</dbReference>
<gene>
    <name evidence="10" type="primary">hsdM_1</name>
    <name evidence="10" type="ORF">FEMY_20160</name>
</gene>
<dbReference type="PANTHER" id="PTHR42933">
    <property type="entry name" value="SLR6095 PROTEIN"/>
    <property type="match status" value="1"/>
</dbReference>